<organism evidence="1 2">
    <name type="scientific">Syntrophobacter fumaroxidans (strain DSM 10017 / MPOB)</name>
    <dbReference type="NCBI Taxonomy" id="335543"/>
    <lineage>
        <taxon>Bacteria</taxon>
        <taxon>Pseudomonadati</taxon>
        <taxon>Thermodesulfobacteriota</taxon>
        <taxon>Syntrophobacteria</taxon>
        <taxon>Syntrophobacterales</taxon>
        <taxon>Syntrophobacteraceae</taxon>
        <taxon>Syntrophobacter</taxon>
    </lineage>
</organism>
<protein>
    <submittedName>
        <fullName evidence="1">Uncharacterized protein</fullName>
    </submittedName>
</protein>
<reference evidence="1 2" key="1">
    <citation type="submission" date="2006-10" db="EMBL/GenBank/DDBJ databases">
        <title>Complete sequence of Syntrophobacter fumaroxidans MPOB.</title>
        <authorList>
            <consortium name="US DOE Joint Genome Institute"/>
            <person name="Copeland A."/>
            <person name="Lucas S."/>
            <person name="Lapidus A."/>
            <person name="Barry K."/>
            <person name="Detter J.C."/>
            <person name="Glavina del Rio T."/>
            <person name="Hammon N."/>
            <person name="Israni S."/>
            <person name="Pitluck S."/>
            <person name="Goltsman E.G."/>
            <person name="Martinez M."/>
            <person name="Schmutz J."/>
            <person name="Larimer F."/>
            <person name="Land M."/>
            <person name="Hauser L."/>
            <person name="Kyrpides N."/>
            <person name="Kim E."/>
            <person name="Boone D.R."/>
            <person name="Brockman F."/>
            <person name="Culley D."/>
            <person name="Ferry J."/>
            <person name="Gunsalus R."/>
            <person name="McInerney M.J."/>
            <person name="Morrison M."/>
            <person name="Plugge C."/>
            <person name="Rohlin L."/>
            <person name="Scholten J."/>
            <person name="Sieber J."/>
            <person name="Stams A.J.M."/>
            <person name="Worm P."/>
            <person name="Henstra A.M."/>
            <person name="Richardson P."/>
        </authorList>
    </citation>
    <scope>NUCLEOTIDE SEQUENCE [LARGE SCALE GENOMIC DNA]</scope>
    <source>
        <strain evidence="2">DSM 10017 / MPOB</strain>
    </source>
</reference>
<accession>A0LQC0</accession>
<evidence type="ECO:0000313" key="1">
    <source>
        <dbReference type="EMBL" id="ABK19622.1"/>
    </source>
</evidence>
<evidence type="ECO:0000313" key="2">
    <source>
        <dbReference type="Proteomes" id="UP000001784"/>
    </source>
</evidence>
<dbReference type="KEGG" id="sfu:Sfum_3953"/>
<sequence length="84" mass="9428">MSAKEPREKRTKVTVESADTACGAVPHMTVDQLAARLNVKSKELYCPACGRIHLTEEDVKKAEAKKYSETERYREISEETKGKA</sequence>
<dbReference type="HOGENOM" id="CLU_182112_0_0_7"/>
<proteinExistence type="predicted"/>
<dbReference type="AlphaFoldDB" id="A0LQC0"/>
<dbReference type="STRING" id="335543.Sfum_3953"/>
<dbReference type="EMBL" id="CP000478">
    <property type="protein sequence ID" value="ABK19622.1"/>
    <property type="molecule type" value="Genomic_DNA"/>
</dbReference>
<name>A0LQC0_SYNFM</name>
<dbReference type="Proteomes" id="UP000001784">
    <property type="component" value="Chromosome"/>
</dbReference>
<keyword evidence="2" id="KW-1185">Reference proteome</keyword>
<dbReference type="RefSeq" id="WP_011700737.1">
    <property type="nucleotide sequence ID" value="NC_008554.1"/>
</dbReference>
<gene>
    <name evidence="1" type="ordered locus">Sfum_3953</name>
</gene>
<dbReference type="OrthoDB" id="5431991at2"/>
<dbReference type="InParanoid" id="A0LQC0"/>